<dbReference type="Proteomes" id="UP001159363">
    <property type="component" value="Chromosome X"/>
</dbReference>
<proteinExistence type="predicted"/>
<protein>
    <recommendedName>
        <fullName evidence="3">Ribosomal protein S3</fullName>
    </recommendedName>
</protein>
<sequence length="445" mass="49932">MELKRRSMEQCRNAWYAYGSHMRPHQDSSPVRLGGKRPVKPLHTRGLLEAAPPRFNPSPISPQCSRVLRESSHTLALTRGISRPLVHSHHEYLVHRRSTPYFATTLGQIASAKYCWPLDGCSIYKVVGHHPEISLNPLLQQIGGGGGTVTPDRSRRCQSFFRLPRGDTRRQQTRVCLVGRIEVGLPSQIRTAGVTGARGWYTFFGADIKKHNKAKKGRFGQFDGYESSSSPKARKYGDDLEPVYGAADTVVNGQLSDIIEGKVEGKRGLGKCLMQIIDSLKQGRKIKFQDLKQEAADRKKWLKLFGQWISRQPPMFSLVGGESLAAPQLRPQLQAAFDLNLVNLFRPSAYSVYSIDDVRIGFILKVCVLGLRYGRLISICVIELTYHDCNTNKRGDRRKKPPTSGIVYHNTHIRKSGSDPNGNRIWFTLLGGEQANCSDNVIRSR</sequence>
<organism evidence="1 2">
    <name type="scientific">Dryococelus australis</name>
    <dbReference type="NCBI Taxonomy" id="614101"/>
    <lineage>
        <taxon>Eukaryota</taxon>
        <taxon>Metazoa</taxon>
        <taxon>Ecdysozoa</taxon>
        <taxon>Arthropoda</taxon>
        <taxon>Hexapoda</taxon>
        <taxon>Insecta</taxon>
        <taxon>Pterygota</taxon>
        <taxon>Neoptera</taxon>
        <taxon>Polyneoptera</taxon>
        <taxon>Phasmatodea</taxon>
        <taxon>Verophasmatodea</taxon>
        <taxon>Anareolatae</taxon>
        <taxon>Phasmatidae</taxon>
        <taxon>Eurycanthinae</taxon>
        <taxon>Dryococelus</taxon>
    </lineage>
</organism>
<evidence type="ECO:0008006" key="3">
    <source>
        <dbReference type="Google" id="ProtNLM"/>
    </source>
</evidence>
<keyword evidence="2" id="KW-1185">Reference proteome</keyword>
<reference evidence="1 2" key="1">
    <citation type="submission" date="2023-02" db="EMBL/GenBank/DDBJ databases">
        <title>LHISI_Scaffold_Assembly.</title>
        <authorList>
            <person name="Stuart O.P."/>
            <person name="Cleave R."/>
            <person name="Magrath M.J.L."/>
            <person name="Mikheyev A.S."/>
        </authorList>
    </citation>
    <scope>NUCLEOTIDE SEQUENCE [LARGE SCALE GENOMIC DNA]</scope>
    <source>
        <strain evidence="1">Daus_M_001</strain>
        <tissue evidence="1">Leg muscle</tissue>
    </source>
</reference>
<gene>
    <name evidence="1" type="ORF">PR048_013426</name>
</gene>
<evidence type="ECO:0000313" key="2">
    <source>
        <dbReference type="Proteomes" id="UP001159363"/>
    </source>
</evidence>
<accession>A0ABQ9HT02</accession>
<name>A0ABQ9HT02_9NEOP</name>
<comment type="caution">
    <text evidence="1">The sequence shown here is derived from an EMBL/GenBank/DDBJ whole genome shotgun (WGS) entry which is preliminary data.</text>
</comment>
<dbReference type="EMBL" id="JARBHB010000004">
    <property type="protein sequence ID" value="KAJ8887211.1"/>
    <property type="molecule type" value="Genomic_DNA"/>
</dbReference>
<evidence type="ECO:0000313" key="1">
    <source>
        <dbReference type="EMBL" id="KAJ8887211.1"/>
    </source>
</evidence>